<protein>
    <submittedName>
        <fullName evidence="1">Uncharacterized protein</fullName>
    </submittedName>
</protein>
<sequence>MASLFASLLFALTLAVAISTIVATVAPQWQRIARLLRHGPEVPMERLPAVRLSSRRNLIRQRATARTLRAAA</sequence>
<reference evidence="1 2" key="1">
    <citation type="submission" date="2023-12" db="EMBL/GenBank/DDBJ databases">
        <title>Gut-associated functions are favored during microbiome assembly across C. elegans life.</title>
        <authorList>
            <person name="Zimmermann J."/>
        </authorList>
    </citation>
    <scope>NUCLEOTIDE SEQUENCE [LARGE SCALE GENOMIC DNA]</scope>
    <source>
        <strain evidence="1 2">JUb134</strain>
    </source>
</reference>
<keyword evidence="2" id="KW-1185">Reference proteome</keyword>
<accession>A0ABU8Q570</accession>
<dbReference type="EMBL" id="JBBGZA010000001">
    <property type="protein sequence ID" value="MEJ5094888.1"/>
    <property type="molecule type" value="Genomic_DNA"/>
</dbReference>
<proteinExistence type="predicted"/>
<dbReference type="Proteomes" id="UP001380365">
    <property type="component" value="Unassembled WGS sequence"/>
</dbReference>
<name>A0ABU8Q570_9SPHN</name>
<gene>
    <name evidence="1" type="ORF">WH159_10100</name>
</gene>
<comment type="caution">
    <text evidence="1">The sequence shown here is derived from an EMBL/GenBank/DDBJ whole genome shotgun (WGS) entry which is preliminary data.</text>
</comment>
<organism evidence="1 2">
    <name type="scientific">Sphingomonas molluscorum</name>
    <dbReference type="NCBI Taxonomy" id="418184"/>
    <lineage>
        <taxon>Bacteria</taxon>
        <taxon>Pseudomonadati</taxon>
        <taxon>Pseudomonadota</taxon>
        <taxon>Alphaproteobacteria</taxon>
        <taxon>Sphingomonadales</taxon>
        <taxon>Sphingomonadaceae</taxon>
        <taxon>Sphingomonas</taxon>
    </lineage>
</organism>
<evidence type="ECO:0000313" key="2">
    <source>
        <dbReference type="Proteomes" id="UP001380365"/>
    </source>
</evidence>
<evidence type="ECO:0000313" key="1">
    <source>
        <dbReference type="EMBL" id="MEJ5094888.1"/>
    </source>
</evidence>
<dbReference type="RefSeq" id="WP_132883761.1">
    <property type="nucleotide sequence ID" value="NZ_JBBGZA010000001.1"/>
</dbReference>